<feature type="transmembrane region" description="Helical" evidence="9">
    <location>
        <begin position="349"/>
        <end position="370"/>
    </location>
</feature>
<evidence type="ECO:0000256" key="3">
    <source>
        <dbReference type="ARBA" id="ARBA00022448"/>
    </source>
</evidence>
<reference evidence="11 12" key="1">
    <citation type="journal article" date="2002" name="Proc. Natl. Acad. Sci. U.S.A.">
        <title>The complete genome sequence of Chlorobium tepidum TLS, a photosynthetic, anaerobic, green-sulfur bacterium.</title>
        <authorList>
            <person name="Eisen J.A."/>
            <person name="Nelson K.E."/>
            <person name="Paulsen I.T."/>
            <person name="Heidelberg J.F."/>
            <person name="Wu M."/>
            <person name="Dodson R.J."/>
            <person name="Deboy R."/>
            <person name="Gwinn M.L."/>
            <person name="Nelson W.C."/>
            <person name="Haft D.H."/>
            <person name="Hickey E.K."/>
            <person name="Peterson J.D."/>
            <person name="Durkin A.S."/>
            <person name="Kolonay J.L."/>
            <person name="Yang F."/>
            <person name="Holt I."/>
            <person name="Umayam L.A."/>
            <person name="Mason T."/>
            <person name="Brenner M."/>
            <person name="Shea T.P."/>
            <person name="Parksey D."/>
            <person name="Nierman W.C."/>
            <person name="Feldblyum T.V."/>
            <person name="Hansen C.L."/>
            <person name="Craven M.B."/>
            <person name="Radune D."/>
            <person name="Vamathevan J."/>
            <person name="Khouri H."/>
            <person name="White O."/>
            <person name="Gruber T.M."/>
            <person name="Ketchum K.A."/>
            <person name="Venter J.C."/>
            <person name="Tettelin H."/>
            <person name="Bryant D.A."/>
            <person name="Fraser C.M."/>
        </authorList>
    </citation>
    <scope>NUCLEOTIDE SEQUENCE [LARGE SCALE GENOMIC DNA]</scope>
    <source>
        <strain evidence="12">ATCC 49652 / DSM 12025 / NBRC 103806 / TLS</strain>
    </source>
</reference>
<keyword evidence="7 9" id="KW-1133">Transmembrane helix</keyword>
<evidence type="ECO:0000256" key="1">
    <source>
        <dbReference type="ARBA" id="ARBA00004651"/>
    </source>
</evidence>
<feature type="transmembrane region" description="Helical" evidence="9">
    <location>
        <begin position="196"/>
        <end position="215"/>
    </location>
</feature>
<evidence type="ECO:0000256" key="8">
    <source>
        <dbReference type="ARBA" id="ARBA00023136"/>
    </source>
</evidence>
<dbReference type="CDD" id="cd06261">
    <property type="entry name" value="TM_PBP2"/>
    <property type="match status" value="1"/>
</dbReference>
<dbReference type="OrthoDB" id="9785113at2"/>
<dbReference type="GO" id="GO:0006817">
    <property type="term" value="P:phosphate ion transport"/>
    <property type="evidence" value="ECO:0007669"/>
    <property type="project" value="UniProtKB-KW"/>
</dbReference>
<comment type="subcellular location">
    <subcellularLocation>
        <location evidence="1 9">Cell membrane</location>
        <topology evidence="1 9">Multi-pass membrane protein</topology>
    </subcellularLocation>
</comment>
<evidence type="ECO:0000256" key="9">
    <source>
        <dbReference type="RuleBase" id="RU363032"/>
    </source>
</evidence>
<sequence length="446" mass="48166">MPGRYCCKYVTIPAFFLVRQKIPLTRQECSIRHRERAATHDRKHVVSVKRVSKINRAVMSAEVVRGSAHRSGDFVVSASKRKMQKVAKVGGEGVLLVLASFVAIVVLFIFYFVASDAIPYFKLRGFSEFFTSTSWYPANDPPQFGALAIIYGSVMVTLGSTLLAVPMGVAAAICLSDILPFSVRQYAKPVIEMLSAIPSVAYGFFALVILAPLLQANGGPILMWAWLLLASPFLLLAVIVAADLLSAKIDNDKQRHLVSKVLYVVMGGASMLLLYVVAGTLDRMEILTGTNALNVSIILSFMALPTIVSVSEDSLQAVGRDLREGSYALGATRAETIVKTVLPAASSGILAAVILGVMRALGETMVVWMASGNSSNMPSPWYNYLAPIRTLTATIAGDMGEADQVTGSARYHVLFAMGLLLLVVSFVSNLISERIVARQRRVLAGQ</sequence>
<proteinExistence type="inferred from homology"/>
<dbReference type="PROSITE" id="PS50928">
    <property type="entry name" value="ABC_TM1"/>
    <property type="match status" value="1"/>
</dbReference>
<keyword evidence="4" id="KW-1003">Cell membrane</keyword>
<evidence type="ECO:0000256" key="2">
    <source>
        <dbReference type="ARBA" id="ARBA00007069"/>
    </source>
</evidence>
<keyword evidence="8 9" id="KW-0472">Membrane</keyword>
<keyword evidence="3 9" id="KW-0813">Transport</keyword>
<evidence type="ECO:0000313" key="12">
    <source>
        <dbReference type="Proteomes" id="UP000001007"/>
    </source>
</evidence>
<name>Q8KDZ7_CHLTE</name>
<comment type="similarity">
    <text evidence="2">Belongs to the binding-protein-dependent transport system permease family. CysTW subfamily.</text>
</comment>
<feature type="transmembrane region" description="Helical" evidence="9">
    <location>
        <begin position="257"/>
        <end position="278"/>
    </location>
</feature>
<feature type="transmembrane region" description="Helical" evidence="9">
    <location>
        <begin position="89"/>
        <end position="114"/>
    </location>
</feature>
<dbReference type="GO" id="GO:0005886">
    <property type="term" value="C:plasma membrane"/>
    <property type="evidence" value="ECO:0007669"/>
    <property type="project" value="UniProtKB-SubCell"/>
</dbReference>
<feature type="transmembrane region" description="Helical" evidence="9">
    <location>
        <begin position="221"/>
        <end position="245"/>
    </location>
</feature>
<dbReference type="STRING" id="194439.CT0897"/>
<evidence type="ECO:0000259" key="10">
    <source>
        <dbReference type="PROSITE" id="PS50928"/>
    </source>
</evidence>
<dbReference type="HOGENOM" id="CLU_033621_1_0_10"/>
<keyword evidence="5" id="KW-0592">Phosphate transport</keyword>
<dbReference type="EMBL" id="AE006470">
    <property type="protein sequence ID" value="AAM72132.1"/>
    <property type="molecule type" value="Genomic_DNA"/>
</dbReference>
<dbReference type="InterPro" id="IPR000515">
    <property type="entry name" value="MetI-like"/>
</dbReference>
<dbReference type="SUPFAM" id="SSF161098">
    <property type="entry name" value="MetI-like"/>
    <property type="match status" value="1"/>
</dbReference>
<evidence type="ECO:0000256" key="4">
    <source>
        <dbReference type="ARBA" id="ARBA00022475"/>
    </source>
</evidence>
<feature type="transmembrane region" description="Helical" evidence="9">
    <location>
        <begin position="144"/>
        <end position="175"/>
    </location>
</feature>
<dbReference type="eggNOG" id="COG0573">
    <property type="taxonomic scope" value="Bacteria"/>
</dbReference>
<feature type="domain" description="ABC transmembrane type-1" evidence="10">
    <location>
        <begin position="150"/>
        <end position="432"/>
    </location>
</feature>
<dbReference type="Pfam" id="PF00528">
    <property type="entry name" value="BPD_transp_1"/>
    <property type="match status" value="1"/>
</dbReference>
<evidence type="ECO:0000313" key="11">
    <source>
        <dbReference type="EMBL" id="AAM72132.1"/>
    </source>
</evidence>
<feature type="transmembrane region" description="Helical" evidence="9">
    <location>
        <begin position="411"/>
        <end position="431"/>
    </location>
</feature>
<protein>
    <submittedName>
        <fullName evidence="11">Phosphate ABC transporter, permease protein, putative</fullName>
    </submittedName>
</protein>
<keyword evidence="12" id="KW-1185">Reference proteome</keyword>
<dbReference type="EnsemblBacteria" id="AAM72132">
    <property type="protein sequence ID" value="AAM72132"/>
    <property type="gene ID" value="CT0897"/>
</dbReference>
<dbReference type="GO" id="GO:0055085">
    <property type="term" value="P:transmembrane transport"/>
    <property type="evidence" value="ECO:0007669"/>
    <property type="project" value="InterPro"/>
</dbReference>
<keyword evidence="6 9" id="KW-0812">Transmembrane</keyword>
<dbReference type="PANTHER" id="PTHR30425">
    <property type="entry name" value="PHOSPHATE TRANSPORT SYSTEM PERMEASE PROTEIN PST"/>
    <property type="match status" value="1"/>
</dbReference>
<dbReference type="PANTHER" id="PTHR30425:SF1">
    <property type="entry name" value="PHOSPHATE TRANSPORT SYSTEM PERMEASE PROTEIN PSTC"/>
    <property type="match status" value="1"/>
</dbReference>
<dbReference type="InterPro" id="IPR035906">
    <property type="entry name" value="MetI-like_sf"/>
</dbReference>
<feature type="transmembrane region" description="Helical" evidence="9">
    <location>
        <begin position="290"/>
        <end position="310"/>
    </location>
</feature>
<dbReference type="KEGG" id="cte:CT0897"/>
<dbReference type="Proteomes" id="UP000001007">
    <property type="component" value="Chromosome"/>
</dbReference>
<gene>
    <name evidence="11" type="ordered locus">CT0897</name>
</gene>
<evidence type="ECO:0000256" key="5">
    <source>
        <dbReference type="ARBA" id="ARBA00022592"/>
    </source>
</evidence>
<organism evidence="11 12">
    <name type="scientific">Chlorobaculum tepidum (strain ATCC 49652 / DSM 12025 / NBRC 103806 / TLS)</name>
    <name type="common">Chlorobium tepidum</name>
    <dbReference type="NCBI Taxonomy" id="194439"/>
    <lineage>
        <taxon>Bacteria</taxon>
        <taxon>Pseudomonadati</taxon>
        <taxon>Chlorobiota</taxon>
        <taxon>Chlorobiia</taxon>
        <taxon>Chlorobiales</taxon>
        <taxon>Chlorobiaceae</taxon>
        <taxon>Chlorobaculum</taxon>
    </lineage>
</organism>
<evidence type="ECO:0000256" key="7">
    <source>
        <dbReference type="ARBA" id="ARBA00022989"/>
    </source>
</evidence>
<accession>Q8KDZ7</accession>
<evidence type="ECO:0000256" key="6">
    <source>
        <dbReference type="ARBA" id="ARBA00022692"/>
    </source>
</evidence>
<dbReference type="PATRIC" id="fig|194439.7.peg.811"/>
<dbReference type="AlphaFoldDB" id="Q8KDZ7"/>
<dbReference type="Gene3D" id="1.10.3720.10">
    <property type="entry name" value="MetI-like"/>
    <property type="match status" value="1"/>
</dbReference>
<dbReference type="InterPro" id="IPR051124">
    <property type="entry name" value="Phosphate_Transport_Permease"/>
</dbReference>